<dbReference type="EMBL" id="JH714957">
    <property type="protein sequence ID" value="EFO12696.1"/>
    <property type="molecule type" value="Genomic_DNA"/>
</dbReference>
<dbReference type="InParanoid" id="A0A1S0TG13"/>
<proteinExistence type="predicted"/>
<reference evidence="1" key="1">
    <citation type="submission" date="2012-04" db="EMBL/GenBank/DDBJ databases">
        <title>The Genome Sequence of Loa loa.</title>
        <authorList>
            <consortium name="The Broad Institute Genome Sequencing Platform"/>
            <consortium name="Broad Institute Genome Sequencing Center for Infectious Disease"/>
            <person name="Nutman T.B."/>
            <person name="Fink D.L."/>
            <person name="Russ C."/>
            <person name="Young S."/>
            <person name="Zeng Q."/>
            <person name="Gargeya S."/>
            <person name="Alvarado L."/>
            <person name="Berlin A."/>
            <person name="Chapman S.B."/>
            <person name="Chen Z."/>
            <person name="Freedman E."/>
            <person name="Gellesch M."/>
            <person name="Goldberg J."/>
            <person name="Griggs A."/>
            <person name="Gujja S."/>
            <person name="Heilman E.R."/>
            <person name="Heiman D."/>
            <person name="Howarth C."/>
            <person name="Mehta T."/>
            <person name="Neiman D."/>
            <person name="Pearson M."/>
            <person name="Roberts A."/>
            <person name="Saif S."/>
            <person name="Shea T."/>
            <person name="Shenoy N."/>
            <person name="Sisk P."/>
            <person name="Stolte C."/>
            <person name="Sykes S."/>
            <person name="White J."/>
            <person name="Yandava C."/>
            <person name="Haas B."/>
            <person name="Henn M.R."/>
            <person name="Nusbaum C."/>
            <person name="Birren B."/>
        </authorList>
    </citation>
    <scope>NUCLEOTIDE SEQUENCE [LARGE SCALE GENOMIC DNA]</scope>
</reference>
<accession>A0A1S0TG13</accession>
<evidence type="ECO:0000313" key="1">
    <source>
        <dbReference type="EMBL" id="EFO12696.1"/>
    </source>
</evidence>
<sequence>MAALSRKPEVFLSNQRSQSLEVSSVITAPRLQRALKIPGNNVYKDSLVINYYSFADFNKPSAQPYFVVNHQNNEDFFNKTQFSRQQHLSGRMETKLQSISTAHLEVETGSG</sequence>
<dbReference type="RefSeq" id="XP_003151373.1">
    <property type="nucleotide sequence ID" value="XM_003151325.1"/>
</dbReference>
<gene>
    <name evidence="1" type="ORF">LOAG_15836</name>
</gene>
<dbReference type="CTD" id="9953332"/>
<organism evidence="1">
    <name type="scientific">Loa loa</name>
    <name type="common">Eye worm</name>
    <name type="synonym">Filaria loa</name>
    <dbReference type="NCBI Taxonomy" id="7209"/>
    <lineage>
        <taxon>Eukaryota</taxon>
        <taxon>Metazoa</taxon>
        <taxon>Ecdysozoa</taxon>
        <taxon>Nematoda</taxon>
        <taxon>Chromadorea</taxon>
        <taxon>Rhabditida</taxon>
        <taxon>Spirurina</taxon>
        <taxon>Spiruromorpha</taxon>
        <taxon>Filarioidea</taxon>
        <taxon>Onchocercidae</taxon>
        <taxon>Loa</taxon>
    </lineage>
</organism>
<dbReference type="KEGG" id="loa:LOAG_15836"/>
<protein>
    <submittedName>
        <fullName evidence="1">Uncharacterized protein</fullName>
    </submittedName>
</protein>
<dbReference type="AlphaFoldDB" id="A0A1S0TG13"/>
<dbReference type="GeneID" id="9953332"/>
<name>A0A1S0TG13_LOALO</name>